<gene>
    <name evidence="1" type="ORF">A3783_09390</name>
</gene>
<dbReference type="PANTHER" id="PTHR28055:SF1">
    <property type="entry name" value="ALTERED INHERITANCE OF MITOCHONDRIA PROTEIN 41, MITOCHONDRIAL"/>
    <property type="match status" value="1"/>
</dbReference>
<dbReference type="EMBL" id="LVVL01000001">
    <property type="protein sequence ID" value="OAN16118.1"/>
    <property type="molecule type" value="Genomic_DNA"/>
</dbReference>
<dbReference type="InterPro" id="IPR023168">
    <property type="entry name" value="GatB_Yqey_C_2"/>
</dbReference>
<keyword evidence="2" id="KW-1185">Reference proteome</keyword>
<dbReference type="InterPro" id="IPR003789">
    <property type="entry name" value="Asn/Gln_tRNA_amidoTrase-B-like"/>
</dbReference>
<dbReference type="InterPro" id="IPR019004">
    <property type="entry name" value="YqeY/Aim41"/>
</dbReference>
<dbReference type="InterPro" id="IPR042184">
    <property type="entry name" value="YqeY/Aim41_N"/>
</dbReference>
<sequence length="148" mass="16811">MSLQERLTADMKEAMRSREKDRLTTIRMVKSSLQNEAIKLGKQELTDEEELTILSREMKQRNDSLREFERADRHDLVEKIQAEIIVLEAYMPKQLSEEEVQEIVDAAIAKTGASAPSDMGKVMGIVMPQLKGKADGALINRLVKQQLN</sequence>
<dbReference type="PANTHER" id="PTHR28055">
    <property type="entry name" value="ALTERED INHERITANCE OF MITOCHONDRIA PROTEIN 41, MITOCHONDRIAL"/>
    <property type="match status" value="1"/>
</dbReference>
<proteinExistence type="predicted"/>
<dbReference type="Gene3D" id="1.10.10.410">
    <property type="match status" value="1"/>
</dbReference>
<dbReference type="RefSeq" id="WP_026833641.1">
    <property type="nucleotide sequence ID" value="NZ_CP085018.1"/>
</dbReference>
<name>A0ABX2VD09_9BACL</name>
<evidence type="ECO:0008006" key="3">
    <source>
        <dbReference type="Google" id="ProtNLM"/>
    </source>
</evidence>
<organism evidence="1 2">
    <name type="scientific">Exiguobacterium undae</name>
    <dbReference type="NCBI Taxonomy" id="169177"/>
    <lineage>
        <taxon>Bacteria</taxon>
        <taxon>Bacillati</taxon>
        <taxon>Bacillota</taxon>
        <taxon>Bacilli</taxon>
        <taxon>Bacillales</taxon>
        <taxon>Bacillales Family XII. Incertae Sedis</taxon>
        <taxon>Exiguobacterium</taxon>
    </lineage>
</organism>
<evidence type="ECO:0000313" key="1">
    <source>
        <dbReference type="EMBL" id="OAN16118.1"/>
    </source>
</evidence>
<reference evidence="1 2" key="1">
    <citation type="submission" date="2016-03" db="EMBL/GenBank/DDBJ databases">
        <authorList>
            <person name="Cho S.-Y."/>
            <person name="Lim S."/>
            <person name="Kim H."/>
            <person name="Soh E.H."/>
            <person name="Moon J.S."/>
        </authorList>
    </citation>
    <scope>NUCLEOTIDE SEQUENCE [LARGE SCALE GENOMIC DNA]</scope>
    <source>
        <strain evidence="1 2">KCTC 3810</strain>
    </source>
</reference>
<dbReference type="SUPFAM" id="SSF89095">
    <property type="entry name" value="GatB/YqeY motif"/>
    <property type="match status" value="1"/>
</dbReference>
<accession>A0ABX2VD09</accession>
<dbReference type="Proteomes" id="UP000078447">
    <property type="component" value="Unassembled WGS sequence"/>
</dbReference>
<protein>
    <recommendedName>
        <fullName evidence="3">GatB/YqeY domain-containing protein</fullName>
    </recommendedName>
</protein>
<comment type="caution">
    <text evidence="1">The sequence shown here is derived from an EMBL/GenBank/DDBJ whole genome shotgun (WGS) entry which is preliminary data.</text>
</comment>
<dbReference type="Gene3D" id="1.10.1510.10">
    <property type="entry name" value="Uncharacterised protein YqeY/AIM41 PF09424, N-terminal domain"/>
    <property type="match status" value="1"/>
</dbReference>
<dbReference type="Pfam" id="PF09424">
    <property type="entry name" value="YqeY"/>
    <property type="match status" value="1"/>
</dbReference>
<evidence type="ECO:0000313" key="2">
    <source>
        <dbReference type="Proteomes" id="UP000078447"/>
    </source>
</evidence>